<dbReference type="EMBL" id="JAFKCW010000002">
    <property type="protein sequence ID" value="MBN7801121.1"/>
    <property type="molecule type" value="Genomic_DNA"/>
</dbReference>
<evidence type="ECO:0000259" key="1">
    <source>
        <dbReference type="Pfam" id="PF13229"/>
    </source>
</evidence>
<dbReference type="SUPFAM" id="SSF51126">
    <property type="entry name" value="Pectin lyase-like"/>
    <property type="match status" value="1"/>
</dbReference>
<gene>
    <name evidence="2" type="ORF">J0A67_09620</name>
</gene>
<dbReference type="InterPro" id="IPR039448">
    <property type="entry name" value="Beta_helix"/>
</dbReference>
<protein>
    <submittedName>
        <fullName evidence="2">Right-handed parallel beta-helix repeat-containing protein</fullName>
    </submittedName>
</protein>
<dbReference type="InterPro" id="IPR011050">
    <property type="entry name" value="Pectin_lyase_fold/virulence"/>
</dbReference>
<accession>A0ABS3BQD4</accession>
<proteinExistence type="predicted"/>
<reference evidence="2 3" key="1">
    <citation type="submission" date="2021-03" db="EMBL/GenBank/DDBJ databases">
        <title>novel species isolated from a fishpond in China.</title>
        <authorList>
            <person name="Lu H."/>
            <person name="Cai Z."/>
        </authorList>
    </citation>
    <scope>NUCLEOTIDE SEQUENCE [LARGE SCALE GENOMIC DNA]</scope>
    <source>
        <strain evidence="2 3">JCM 31546</strain>
    </source>
</reference>
<name>A0ABS3BQD4_9BACT</name>
<dbReference type="Gene3D" id="2.160.20.10">
    <property type="entry name" value="Single-stranded right-handed beta-helix, Pectin lyase-like"/>
    <property type="match status" value="1"/>
</dbReference>
<comment type="caution">
    <text evidence="2">The sequence shown here is derived from an EMBL/GenBank/DDBJ whole genome shotgun (WGS) entry which is preliminary data.</text>
</comment>
<dbReference type="InterPro" id="IPR012334">
    <property type="entry name" value="Pectin_lyas_fold"/>
</dbReference>
<evidence type="ECO:0000313" key="3">
    <source>
        <dbReference type="Proteomes" id="UP000664698"/>
    </source>
</evidence>
<feature type="domain" description="Right handed beta helix" evidence="1">
    <location>
        <begin position="125"/>
        <end position="255"/>
    </location>
</feature>
<keyword evidence="3" id="KW-1185">Reference proteome</keyword>
<dbReference type="InterPro" id="IPR006626">
    <property type="entry name" value="PbH1"/>
</dbReference>
<dbReference type="SMART" id="SM00710">
    <property type="entry name" value="PbH1"/>
    <property type="match status" value="3"/>
</dbReference>
<organism evidence="2 3">
    <name type="scientific">Algoriphagus aestuariicola</name>
    <dbReference type="NCBI Taxonomy" id="1852016"/>
    <lineage>
        <taxon>Bacteria</taxon>
        <taxon>Pseudomonadati</taxon>
        <taxon>Bacteroidota</taxon>
        <taxon>Cytophagia</taxon>
        <taxon>Cytophagales</taxon>
        <taxon>Cyclobacteriaceae</taxon>
        <taxon>Algoriphagus</taxon>
    </lineage>
</organism>
<dbReference type="RefSeq" id="WP_206569100.1">
    <property type="nucleotide sequence ID" value="NZ_JAFKCW010000002.1"/>
</dbReference>
<evidence type="ECO:0000313" key="2">
    <source>
        <dbReference type="EMBL" id="MBN7801121.1"/>
    </source>
</evidence>
<dbReference type="Proteomes" id="UP000664698">
    <property type="component" value="Unassembled WGS sequence"/>
</dbReference>
<sequence length="350" mass="39091">MKSLFSLLIVLLCHTVTGQQSGNDYTEKDIQRYKNKPNYIVTDRSQLLAALEEAAPYSIIYVKGNAQIDLSGEKNIIIKEGIKLIGDRKKNKKELGAVLFTSNAGVHPFFKVDGDNVLIYGVTIVGDDGNVLVKDDSFEEKKQVDVKNSYMELYHNNMYATPVSSGVATQMRNLVIDNCELSQWTYTAVYVRKGAENIQIKNSYIHHNQRFGLGYGITIDQGEAIITNNVFNYNRHSIASTGREGSRYTVEGNLFCKDGNNTWAIDMHGGKDWNDGTNIAGDYAIVRDNVFYITGKGQAFVIRGKSLKKSIITGNVVYKDKMSLISAARVFEQVNAKGNLEIKDNKVKLK</sequence>
<dbReference type="Pfam" id="PF13229">
    <property type="entry name" value="Beta_helix"/>
    <property type="match status" value="1"/>
</dbReference>